<sequence length="152" mass="16826">MIELTSQTLDPDKFTSAVRLSTNGAVVTFLGTTRDNFEGKGVLTLEYEAFDEMAVKKLEEVRQELMAEFGLDDVAIGHRTGTVAIGEISLVVAVGSPHRKEGFYACHKAVDRIKEVVPIWKKEVYEDGSRWVACEDHEFTHEHEAALQGGDG</sequence>
<name>A0AA35RNT1_GEOBA</name>
<protein>
    <submittedName>
        <fullName evidence="1">Molybdopterin synthase catalytic subunit 1</fullName>
    </submittedName>
</protein>
<dbReference type="GO" id="GO:0006777">
    <property type="term" value="P:Mo-molybdopterin cofactor biosynthetic process"/>
    <property type="evidence" value="ECO:0007669"/>
    <property type="project" value="InterPro"/>
</dbReference>
<dbReference type="SUPFAM" id="SSF54690">
    <property type="entry name" value="Molybdopterin synthase subunit MoaE"/>
    <property type="match status" value="1"/>
</dbReference>
<keyword evidence="2" id="KW-1185">Reference proteome</keyword>
<comment type="caution">
    <text evidence="1">The sequence shown here is derived from an EMBL/GenBank/DDBJ whole genome shotgun (WGS) entry which is preliminary data.</text>
</comment>
<dbReference type="EMBL" id="CASHTH010001407">
    <property type="protein sequence ID" value="CAI8014968.1"/>
    <property type="molecule type" value="Genomic_DNA"/>
</dbReference>
<dbReference type="AlphaFoldDB" id="A0AA35RNT1"/>
<dbReference type="Gene3D" id="3.90.1170.40">
    <property type="entry name" value="Molybdopterin biosynthesis MoaE subunit"/>
    <property type="match status" value="1"/>
</dbReference>
<dbReference type="InterPro" id="IPR003448">
    <property type="entry name" value="Mopterin_biosynth_MoaE"/>
</dbReference>
<organism evidence="1 2">
    <name type="scientific">Geodia barretti</name>
    <name type="common">Barrett's horny sponge</name>
    <dbReference type="NCBI Taxonomy" id="519541"/>
    <lineage>
        <taxon>Eukaryota</taxon>
        <taxon>Metazoa</taxon>
        <taxon>Porifera</taxon>
        <taxon>Demospongiae</taxon>
        <taxon>Heteroscleromorpha</taxon>
        <taxon>Tetractinellida</taxon>
        <taxon>Astrophorina</taxon>
        <taxon>Geodiidae</taxon>
        <taxon>Geodia</taxon>
    </lineage>
</organism>
<reference evidence="1" key="1">
    <citation type="submission" date="2023-03" db="EMBL/GenBank/DDBJ databases">
        <authorList>
            <person name="Steffen K."/>
            <person name="Cardenas P."/>
        </authorList>
    </citation>
    <scope>NUCLEOTIDE SEQUENCE</scope>
</reference>
<dbReference type="CDD" id="cd00756">
    <property type="entry name" value="MoaE"/>
    <property type="match status" value="1"/>
</dbReference>
<dbReference type="Proteomes" id="UP001174909">
    <property type="component" value="Unassembled WGS sequence"/>
</dbReference>
<dbReference type="PANTHER" id="PTHR23404">
    <property type="entry name" value="MOLYBDOPTERIN SYNTHASE RELATED"/>
    <property type="match status" value="1"/>
</dbReference>
<dbReference type="InterPro" id="IPR036563">
    <property type="entry name" value="MoaE_sf"/>
</dbReference>
<evidence type="ECO:0000313" key="1">
    <source>
        <dbReference type="EMBL" id="CAI8014968.1"/>
    </source>
</evidence>
<evidence type="ECO:0000313" key="2">
    <source>
        <dbReference type="Proteomes" id="UP001174909"/>
    </source>
</evidence>
<proteinExistence type="predicted"/>
<dbReference type="Pfam" id="PF02391">
    <property type="entry name" value="MoaE"/>
    <property type="match status" value="1"/>
</dbReference>
<gene>
    <name evidence="1" type="ORF">GBAR_LOCUS9328</name>
</gene>
<accession>A0AA35RNT1</accession>